<dbReference type="InterPro" id="IPR058245">
    <property type="entry name" value="NreC/VraR/RcsB-like_REC"/>
</dbReference>
<feature type="domain" description="HTH luxR-type" evidence="6">
    <location>
        <begin position="148"/>
        <end position="213"/>
    </location>
</feature>
<dbReference type="Gene3D" id="3.40.50.2300">
    <property type="match status" value="1"/>
</dbReference>
<evidence type="ECO:0000256" key="3">
    <source>
        <dbReference type="ARBA" id="ARBA00023125"/>
    </source>
</evidence>
<dbReference type="SUPFAM" id="SSF52172">
    <property type="entry name" value="CheY-like"/>
    <property type="match status" value="1"/>
</dbReference>
<evidence type="ECO:0000256" key="2">
    <source>
        <dbReference type="ARBA" id="ARBA00023015"/>
    </source>
</evidence>
<keyword evidence="1 5" id="KW-0597">Phosphoprotein</keyword>
<dbReference type="CDD" id="cd17535">
    <property type="entry name" value="REC_NarL-like"/>
    <property type="match status" value="1"/>
</dbReference>
<dbReference type="SMART" id="SM00421">
    <property type="entry name" value="HTH_LUXR"/>
    <property type="match status" value="1"/>
</dbReference>
<dbReference type="InterPro" id="IPR000792">
    <property type="entry name" value="Tscrpt_reg_LuxR_C"/>
</dbReference>
<evidence type="ECO:0000259" key="6">
    <source>
        <dbReference type="PROSITE" id="PS50043"/>
    </source>
</evidence>
<evidence type="ECO:0000256" key="5">
    <source>
        <dbReference type="PROSITE-ProRule" id="PRU00169"/>
    </source>
</evidence>
<dbReference type="EMBL" id="LVXG01000024">
    <property type="protein sequence ID" value="OQP46236.1"/>
    <property type="molecule type" value="Genomic_DNA"/>
</dbReference>
<keyword evidence="4" id="KW-0804">Transcription</keyword>
<dbReference type="Gene3D" id="1.10.10.10">
    <property type="entry name" value="Winged helix-like DNA-binding domain superfamily/Winged helix DNA-binding domain"/>
    <property type="match status" value="1"/>
</dbReference>
<reference evidence="9" key="1">
    <citation type="submission" date="2016-04" db="EMBL/GenBank/DDBJ databases">
        <authorList>
            <person name="Chen L."/>
            <person name="Zhuang W."/>
            <person name="Wang G."/>
        </authorList>
    </citation>
    <scope>NUCLEOTIDE SEQUENCE [LARGE SCALE GENOMIC DNA]</scope>
    <source>
        <strain evidence="9">17621</strain>
    </source>
</reference>
<evidence type="ECO:0000313" key="9">
    <source>
        <dbReference type="Proteomes" id="UP000192610"/>
    </source>
</evidence>
<comment type="caution">
    <text evidence="8">The sequence shown here is derived from an EMBL/GenBank/DDBJ whole genome shotgun (WGS) entry which is preliminary data.</text>
</comment>
<dbReference type="PROSITE" id="PS50110">
    <property type="entry name" value="RESPONSE_REGULATORY"/>
    <property type="match status" value="1"/>
</dbReference>
<dbReference type="GO" id="GO:0000160">
    <property type="term" value="P:phosphorelay signal transduction system"/>
    <property type="evidence" value="ECO:0007669"/>
    <property type="project" value="InterPro"/>
</dbReference>
<dbReference type="Pfam" id="PF00072">
    <property type="entry name" value="Response_reg"/>
    <property type="match status" value="1"/>
</dbReference>
<dbReference type="InterPro" id="IPR011006">
    <property type="entry name" value="CheY-like_superfamily"/>
</dbReference>
<dbReference type="InterPro" id="IPR016032">
    <property type="entry name" value="Sig_transdc_resp-reg_C-effctor"/>
</dbReference>
<evidence type="ECO:0000256" key="4">
    <source>
        <dbReference type="ARBA" id="ARBA00023163"/>
    </source>
</evidence>
<dbReference type="PROSITE" id="PS00622">
    <property type="entry name" value="HTH_LUXR_1"/>
    <property type="match status" value="1"/>
</dbReference>
<dbReference type="SMART" id="SM00448">
    <property type="entry name" value="REC"/>
    <property type="match status" value="1"/>
</dbReference>
<dbReference type="SUPFAM" id="SSF46894">
    <property type="entry name" value="C-terminal effector domain of the bipartite response regulators"/>
    <property type="match status" value="1"/>
</dbReference>
<dbReference type="GO" id="GO:0006355">
    <property type="term" value="P:regulation of DNA-templated transcription"/>
    <property type="evidence" value="ECO:0007669"/>
    <property type="project" value="InterPro"/>
</dbReference>
<gene>
    <name evidence="8" type="ORF">A4H97_31225</name>
</gene>
<dbReference type="RefSeq" id="WP_081201875.1">
    <property type="nucleotide sequence ID" value="NZ_FOCZ01000020.1"/>
</dbReference>
<dbReference type="InterPro" id="IPR001789">
    <property type="entry name" value="Sig_transdc_resp-reg_receiver"/>
</dbReference>
<dbReference type="STRING" id="354355.SAMN05660816_06401"/>
<dbReference type="InterPro" id="IPR036388">
    <property type="entry name" value="WH-like_DNA-bd_sf"/>
</dbReference>
<sequence length="216" mass="23592">MLADKKKITIAIVDDHPIVLEGLQKVLMQAYDYVSTLCFSTGGEFLNFIKKAGTGTDIVLIDITLPDINGIDLCREVKTLSPDTCVLAFSNHNERSTIMRMLQNGASGYLLKNCTAGEVVSCINEALSGQIAFSREAREIMARPSARDWQVLPALTKREKEVLKLAADGQTSAAIAVQLHVSPLTVETHRRNLMQKFNVKSITAAVKVAMEMGLLG</sequence>
<keyword evidence="3 8" id="KW-0238">DNA-binding</keyword>
<evidence type="ECO:0000256" key="1">
    <source>
        <dbReference type="ARBA" id="ARBA00022553"/>
    </source>
</evidence>
<accession>A0A1V9EJC6</accession>
<dbReference type="PRINTS" id="PR00038">
    <property type="entry name" value="HTHLUXR"/>
</dbReference>
<evidence type="ECO:0000259" key="7">
    <source>
        <dbReference type="PROSITE" id="PS50110"/>
    </source>
</evidence>
<dbReference type="PANTHER" id="PTHR43214">
    <property type="entry name" value="TWO-COMPONENT RESPONSE REGULATOR"/>
    <property type="match status" value="1"/>
</dbReference>
<evidence type="ECO:0000313" key="8">
    <source>
        <dbReference type="EMBL" id="OQP46236.1"/>
    </source>
</evidence>
<feature type="domain" description="Response regulatory" evidence="7">
    <location>
        <begin position="9"/>
        <end position="127"/>
    </location>
</feature>
<dbReference type="GO" id="GO:0003677">
    <property type="term" value="F:DNA binding"/>
    <property type="evidence" value="ECO:0007669"/>
    <property type="project" value="UniProtKB-KW"/>
</dbReference>
<name>A0A1V9EJC6_9BACT</name>
<feature type="modified residue" description="4-aspartylphosphate" evidence="5">
    <location>
        <position position="62"/>
    </location>
</feature>
<dbReference type="OrthoDB" id="9797341at2"/>
<protein>
    <submittedName>
        <fullName evidence="8">DNA-binding response regulator</fullName>
    </submittedName>
</protein>
<keyword evidence="9" id="KW-1185">Reference proteome</keyword>
<dbReference type="PANTHER" id="PTHR43214:SF41">
    <property type="entry name" value="NITRATE_NITRITE RESPONSE REGULATOR PROTEIN NARP"/>
    <property type="match status" value="1"/>
</dbReference>
<proteinExistence type="predicted"/>
<dbReference type="Proteomes" id="UP000192610">
    <property type="component" value="Unassembled WGS sequence"/>
</dbReference>
<keyword evidence="2" id="KW-0805">Transcription regulation</keyword>
<dbReference type="Pfam" id="PF00196">
    <property type="entry name" value="GerE"/>
    <property type="match status" value="1"/>
</dbReference>
<dbReference type="PROSITE" id="PS50043">
    <property type="entry name" value="HTH_LUXR_2"/>
    <property type="match status" value="1"/>
</dbReference>
<dbReference type="CDD" id="cd06170">
    <property type="entry name" value="LuxR_C_like"/>
    <property type="match status" value="1"/>
</dbReference>
<dbReference type="InterPro" id="IPR039420">
    <property type="entry name" value="WalR-like"/>
</dbReference>
<dbReference type="AlphaFoldDB" id="A0A1V9EJC6"/>
<organism evidence="8 9">
    <name type="scientific">Niastella yeongjuensis</name>
    <dbReference type="NCBI Taxonomy" id="354355"/>
    <lineage>
        <taxon>Bacteria</taxon>
        <taxon>Pseudomonadati</taxon>
        <taxon>Bacteroidota</taxon>
        <taxon>Chitinophagia</taxon>
        <taxon>Chitinophagales</taxon>
        <taxon>Chitinophagaceae</taxon>
        <taxon>Niastella</taxon>
    </lineage>
</organism>